<accession>A0A8J8Q4U4</accession>
<evidence type="ECO:0000259" key="2">
    <source>
        <dbReference type="Pfam" id="PF23951"/>
    </source>
</evidence>
<organism evidence="3 4">
    <name type="scientific">Natronococcus pandeyae</name>
    <dbReference type="NCBI Taxonomy" id="2055836"/>
    <lineage>
        <taxon>Archaea</taxon>
        <taxon>Methanobacteriati</taxon>
        <taxon>Methanobacteriota</taxon>
        <taxon>Stenosarchaea group</taxon>
        <taxon>Halobacteria</taxon>
        <taxon>Halobacteriales</taxon>
        <taxon>Natrialbaceae</taxon>
        <taxon>Natronococcus</taxon>
    </lineage>
</organism>
<reference evidence="3" key="1">
    <citation type="submission" date="2017-11" db="EMBL/GenBank/DDBJ databases">
        <authorList>
            <person name="Kajale S.C."/>
            <person name="Sharma A."/>
        </authorList>
    </citation>
    <scope>NUCLEOTIDE SEQUENCE</scope>
    <source>
        <strain evidence="3">LS1_42</strain>
    </source>
</reference>
<sequence>MTRAAFVATMLTILMVTSVVALPVLGGGSPFADGTAESVDDVGGQDSNPGAAALSQIASTEGTFEPVAMGSGSPAEASLSQETEEAVEDGVDEGIALVQAQGIEVTQEQRTVAVEGAQESAAQHQEATVEQVQAATTGAVHGALLQEQRVEVEQIQIAVGGATDGALEQHQTATATQLQSATWGATHGALAQAQRVTVEQLQVATRGAAAGAASEAGERDIDRVPVIQEAAQGSAYGVLEQYQKLTVEQRQQVTLDHVQHAAAGAAAGALEGSTPEALEQIQEIEIEQYQQVTIKQVQKAAVGAAKGALVQQQTVTVEQTQAAARGAGAGSLVQVQLVRIEQVQRITVTQIQEASFGAAKGAIVQSQEATVEQIQAAALGGSQGVLVQQQEVTITQIQHAAVGASKGAVESAIQYQVVEVEQIQAAAFGAGEGAVVQTQVVDVVQVQQLAAGASSGSLSQHQTASVEQIQTAAKGASQETARLVQEQRISITQLQVLTQESAAAAAAFAAEEGIDDEAEIVQFLEVEIEQRLEVIDEVEGEARLSFPEQETDGETVVVDSVELSEGGFVAVYDEGFFAGEPTESLVGVSGYLEPGEYEGVEIDLEEPLEEDRQLIAVAHLDTNENEAFDYVDTGGEEDVPYVGPGGIPVMDQAIVGLEEEPEPEATLLVDDQEADGETLFVEEASATVDYAITVEYDGERVESEQFEAEETVEELELELEPPIEEDTTVEVAVIDADEEELAGETIEYELEDPDPDATLEVADQEGDGETLLVGSASAAVDFAVVAEYDDERVESEFFEAEETVTGLELELEPPIEENTTAEIVVVDADGEVLASETIEYVIEEPDPDPTAELSVENQQGDGQSLAVAEASATVEYALTVTDEDDQRLAETDLLDADETIENESIPLEPPLEDDATLEVALVGADGEELASETVDYAFDPGFEVEFVDCTRAEVTASLEDGDQVAASTGFYDAGGFGNTIIEDFVTVGEDVEAPFTGTIVFEVGAEDDFTDEDEITVGVEEYGLYGTFISGISSPEAIPTATIDHPHPEAEACLEEVRPDEPSIAVTDATVGEDAIDVTFGYENPNDAPLFVGSEFVEGTTAEEPPTELEPGEGEFTVEWTPQDDEERLVWEVDLSRYEYDEPLTAATPTAGELEPDEPEPAAFAVEIVETNAPVEQGGTLEVVADLANVGEEEGTQEIALAIDGTEVDSTTISLEPDESETVTLLTDTMDFEPGEYTATVSSEDDTAATTVSIEAPDEPAEDPVEEDEQPVDEDEPAEDPTDEPGDDPAEEPADDPTEDPVDEPIDDPTEEPVDEPADDEADGPAEDPAADPADDPDNESANDPAVSNEAVAS</sequence>
<evidence type="ECO:0000313" key="4">
    <source>
        <dbReference type="Proteomes" id="UP000766904"/>
    </source>
</evidence>
<dbReference type="Proteomes" id="UP000766904">
    <property type="component" value="Unassembled WGS sequence"/>
</dbReference>
<proteinExistence type="predicted"/>
<dbReference type="RefSeq" id="WP_148857230.1">
    <property type="nucleotide sequence ID" value="NZ_PHNJ01000003.1"/>
</dbReference>
<feature type="domain" description="DUF7282" evidence="2">
    <location>
        <begin position="542"/>
        <end position="654"/>
    </location>
</feature>
<gene>
    <name evidence="3" type="ORF">CV102_07300</name>
</gene>
<dbReference type="InterPro" id="IPR013783">
    <property type="entry name" value="Ig-like_fold"/>
</dbReference>
<comment type="caution">
    <text evidence="3">The sequence shown here is derived from an EMBL/GenBank/DDBJ whole genome shotgun (WGS) entry which is preliminary data.</text>
</comment>
<evidence type="ECO:0000256" key="1">
    <source>
        <dbReference type="SAM" id="MobiDB-lite"/>
    </source>
</evidence>
<keyword evidence="4" id="KW-1185">Reference proteome</keyword>
<protein>
    <recommendedName>
        <fullName evidence="2">DUF7282 domain-containing protein</fullName>
    </recommendedName>
</protein>
<name>A0A8J8Q4U4_9EURY</name>
<feature type="compositionally biased region" description="Acidic residues" evidence="1">
    <location>
        <begin position="1256"/>
        <end position="1341"/>
    </location>
</feature>
<dbReference type="InterPro" id="IPR055706">
    <property type="entry name" value="Slg1/2_DUF7282"/>
</dbReference>
<feature type="region of interest" description="Disordered" evidence="1">
    <location>
        <begin position="1239"/>
        <end position="1354"/>
    </location>
</feature>
<dbReference type="OrthoDB" id="325633at2157"/>
<feature type="region of interest" description="Disordered" evidence="1">
    <location>
        <begin position="64"/>
        <end position="87"/>
    </location>
</feature>
<dbReference type="EMBL" id="PHNJ01000003">
    <property type="protein sequence ID" value="TYL39092.1"/>
    <property type="molecule type" value="Genomic_DNA"/>
</dbReference>
<dbReference type="Pfam" id="PF23951">
    <property type="entry name" value="DUF7282"/>
    <property type="match status" value="1"/>
</dbReference>
<dbReference type="Gene3D" id="2.60.40.10">
    <property type="entry name" value="Immunoglobulins"/>
    <property type="match status" value="1"/>
</dbReference>
<evidence type="ECO:0000313" key="3">
    <source>
        <dbReference type="EMBL" id="TYL39092.1"/>
    </source>
</evidence>